<evidence type="ECO:0000256" key="1">
    <source>
        <dbReference type="SAM" id="MobiDB-lite"/>
    </source>
</evidence>
<proteinExistence type="predicted"/>
<name>A0ABY9S597_9ACTN</name>
<evidence type="ECO:0000313" key="2">
    <source>
        <dbReference type="EMBL" id="WMX49138.1"/>
    </source>
</evidence>
<dbReference type="Proteomes" id="UP001250858">
    <property type="component" value="Chromosome"/>
</dbReference>
<reference evidence="2 3" key="1">
    <citation type="submission" date="2023-09" db="EMBL/GenBank/DDBJ databases">
        <title>Complete genome of Streptomyces roseicoloratus T14.</title>
        <authorList>
            <person name="Bashizi T."/>
            <person name="Kim M.-J."/>
            <person name="Lee G."/>
            <person name="Tagele S.B."/>
            <person name="Shin J.-H."/>
        </authorList>
    </citation>
    <scope>NUCLEOTIDE SEQUENCE [LARGE SCALE GENOMIC DNA]</scope>
    <source>
        <strain evidence="2 3">T14</strain>
    </source>
</reference>
<feature type="region of interest" description="Disordered" evidence="1">
    <location>
        <begin position="150"/>
        <end position="170"/>
    </location>
</feature>
<evidence type="ECO:0000313" key="3">
    <source>
        <dbReference type="Proteomes" id="UP001250858"/>
    </source>
</evidence>
<dbReference type="RefSeq" id="WP_309550315.1">
    <property type="nucleotide sequence ID" value="NZ_CP133762.1"/>
</dbReference>
<dbReference type="EMBL" id="CP133762">
    <property type="protein sequence ID" value="WMX49138.1"/>
    <property type="molecule type" value="Genomic_DNA"/>
</dbReference>
<accession>A0ABY9S597</accession>
<organism evidence="2 3">
    <name type="scientific">Streptomyces roseicoloratus</name>
    <dbReference type="NCBI Taxonomy" id="2508722"/>
    <lineage>
        <taxon>Bacteria</taxon>
        <taxon>Bacillati</taxon>
        <taxon>Actinomycetota</taxon>
        <taxon>Actinomycetes</taxon>
        <taxon>Kitasatosporales</taxon>
        <taxon>Streptomycetaceae</taxon>
        <taxon>Streptomyces</taxon>
    </lineage>
</organism>
<keyword evidence="3" id="KW-1185">Reference proteome</keyword>
<sequence length="170" mass="17561">MAEQPVVAQTVGVAEALPVEGDRLLAGRLRLDQEGGGVLYGVGQFGLRVGVQPAEEVDQVEVAVAVRDQVREEHRHIGGVGRLVDVEVVLAGGVGRQGSVGQFRQAVDDRRGALAGQGGDRDEVVGVGGAGPVHGVDHAVTLFERGVQRADARAEAGRGPGAAGARRARR</sequence>
<gene>
    <name evidence="2" type="ORF">RGF97_04050</name>
</gene>
<protein>
    <submittedName>
        <fullName evidence="2">Uncharacterized protein</fullName>
    </submittedName>
</protein>